<feature type="transmembrane region" description="Helical" evidence="2">
    <location>
        <begin position="365"/>
        <end position="388"/>
    </location>
</feature>
<evidence type="ECO:0000256" key="2">
    <source>
        <dbReference type="SAM" id="Phobius"/>
    </source>
</evidence>
<dbReference type="PANTHER" id="PTHR31325">
    <property type="entry name" value="OS01G0798800 PROTEIN-RELATED"/>
    <property type="match status" value="1"/>
</dbReference>
<dbReference type="Pfam" id="PF04578">
    <property type="entry name" value="DUF594"/>
    <property type="match status" value="1"/>
</dbReference>
<sequence>MGFNPPVPQQDSNWEIRAAVQVSLLLQILLIFVGPVRKRSSHPFPRFTVWSCYLLADWVADLALGLLLNNMGNIGGGGSGSSSSSFGLKRGGGGANAGANAGNADSGSSSPIIFAFWTPFLLLHLGGPDTITAYSLEDNELWLRHLIGLLFELFSASVIFFCSLRGNPMIHATVLMFVAGIIKYAERTYSLYSGSVDGFRTKILDPPEPGPNYAKLMTEFDSKYKAGLAVEITIADGEASKAQKQMEEKETERSVLHANKSVEARAYEFFVIFRRLFVNLILSFKERRLSQAFFLQREKLTPSEAFEVIEVELNFIYDMVYTKAPVAHTAHGWVLRCVCSGCLAAALAIFLLLDKSRHNISRVDTGITYALLLGGLALDAVALLMLLFSNRATVFLEQSQRLRWLVRLTRAAKRSRRTRRWSGKTSQLNLIGYCLGKPEHNSRRGRCRWWLKVADKVGLEEIVDDLIFIKRVPLMKEGSSSSSLLDFIFEGLKDAAMNLQKKLEKKEDIMEVCGRRGKGVVEHHEEQIKEALKTHYEEQMKKAVEDKDERLVLEEQIKEALKDDKDKGFKEQIIKALKIDNKDGHLVVLEEQVKEALKMKNKDDQRLETTKQIKEALSNHNRDKKFKLILDSVVESDFDESLLLWHVATDLCRLKDKQGPAAEDTTKMQAIGETLSEYMLYLLIKQPEMLSATAGIGLLRYRDTCAEAQRFFASMDAWVGAHEDARVMLLRVNTSKKPSTVKGDRSKSVLFDAVILAKVLRELDDGLMWKVLTGVWREMLTYAAGKCRGSTHVRQLSRGGELITLVWFLMAHMGLGDMYQIQEGDAKAKLIVNDQ</sequence>
<evidence type="ECO:0000313" key="5">
    <source>
        <dbReference type="Proteomes" id="UP000298652"/>
    </source>
</evidence>
<dbReference type="AlphaFoldDB" id="A0A4U6VNM5"/>
<feature type="domain" description="DUF4220" evidence="3">
    <location>
        <begin position="50"/>
        <end position="432"/>
    </location>
</feature>
<dbReference type="OMA" id="CFAIWAC"/>
<keyword evidence="1" id="KW-0175">Coiled coil</keyword>
<dbReference type="Pfam" id="PF13968">
    <property type="entry name" value="DUF4220"/>
    <property type="match status" value="1"/>
</dbReference>
<dbReference type="InterPro" id="IPR007658">
    <property type="entry name" value="DUF594"/>
</dbReference>
<keyword evidence="5" id="KW-1185">Reference proteome</keyword>
<dbReference type="Proteomes" id="UP000298652">
    <property type="component" value="Chromosome 2"/>
</dbReference>
<organism evidence="4 5">
    <name type="scientific">Setaria viridis</name>
    <name type="common">Green bristlegrass</name>
    <name type="synonym">Setaria italica subsp. viridis</name>
    <dbReference type="NCBI Taxonomy" id="4556"/>
    <lineage>
        <taxon>Eukaryota</taxon>
        <taxon>Viridiplantae</taxon>
        <taxon>Streptophyta</taxon>
        <taxon>Embryophyta</taxon>
        <taxon>Tracheophyta</taxon>
        <taxon>Spermatophyta</taxon>
        <taxon>Magnoliopsida</taxon>
        <taxon>Liliopsida</taxon>
        <taxon>Poales</taxon>
        <taxon>Poaceae</taxon>
        <taxon>PACMAD clade</taxon>
        <taxon>Panicoideae</taxon>
        <taxon>Panicodae</taxon>
        <taxon>Paniceae</taxon>
        <taxon>Cenchrinae</taxon>
        <taxon>Setaria</taxon>
    </lineage>
</organism>
<keyword evidence="2" id="KW-0812">Transmembrane</keyword>
<keyword evidence="2" id="KW-0472">Membrane</keyword>
<evidence type="ECO:0000259" key="3">
    <source>
        <dbReference type="Pfam" id="PF13968"/>
    </source>
</evidence>
<protein>
    <recommendedName>
        <fullName evidence="3">DUF4220 domain-containing protein</fullName>
    </recommendedName>
</protein>
<proteinExistence type="predicted"/>
<feature type="coiled-coil region" evidence="1">
    <location>
        <begin position="232"/>
        <end position="259"/>
    </location>
</feature>
<name>A0A4U6VNM5_SETVI</name>
<reference evidence="4" key="1">
    <citation type="submission" date="2019-03" db="EMBL/GenBank/DDBJ databases">
        <title>WGS assembly of Setaria viridis.</title>
        <authorList>
            <person name="Huang P."/>
            <person name="Jenkins J."/>
            <person name="Grimwood J."/>
            <person name="Barry K."/>
            <person name="Healey A."/>
            <person name="Mamidi S."/>
            <person name="Sreedasyam A."/>
            <person name="Shu S."/>
            <person name="Feldman M."/>
            <person name="Wu J."/>
            <person name="Yu Y."/>
            <person name="Chen C."/>
            <person name="Johnson J."/>
            <person name="Rokhsar D."/>
            <person name="Baxter I."/>
            <person name="Schmutz J."/>
            <person name="Brutnell T."/>
            <person name="Kellogg E."/>
        </authorList>
    </citation>
    <scope>NUCLEOTIDE SEQUENCE [LARGE SCALE GENOMIC DNA]</scope>
</reference>
<accession>A0A4U6VNM5</accession>
<gene>
    <name evidence="4" type="ORF">SEVIR_2G000600v2</name>
</gene>
<feature type="transmembrane region" description="Helical" evidence="2">
    <location>
        <begin position="333"/>
        <end position="353"/>
    </location>
</feature>
<keyword evidence="2" id="KW-1133">Transmembrane helix</keyword>
<dbReference type="Gramene" id="TKW29973">
    <property type="protein sequence ID" value="TKW29973"/>
    <property type="gene ID" value="SEVIR_2G000600v2"/>
</dbReference>
<evidence type="ECO:0000313" key="4">
    <source>
        <dbReference type="EMBL" id="TKW29973.1"/>
    </source>
</evidence>
<evidence type="ECO:0000256" key="1">
    <source>
        <dbReference type="SAM" id="Coils"/>
    </source>
</evidence>
<dbReference type="InterPro" id="IPR025315">
    <property type="entry name" value="DUF4220"/>
</dbReference>
<dbReference type="EMBL" id="CM016553">
    <property type="protein sequence ID" value="TKW29973.1"/>
    <property type="molecule type" value="Genomic_DNA"/>
</dbReference>